<sequence>MDKAPAYGAGDSRFESVRSISTESRLLLADIHRSQQPANILSTEKPSNSDGESRSDRVKACSRAYLNTLLFMDPIEQRSKHIVELLEKRTAALRK</sequence>
<evidence type="ECO:0000313" key="4">
    <source>
        <dbReference type="Proteomes" id="UP000011087"/>
    </source>
</evidence>
<protein>
    <submittedName>
        <fullName evidence="2 3">Uncharacterized protein</fullName>
    </submittedName>
</protein>
<evidence type="ECO:0000313" key="2">
    <source>
        <dbReference type="EMBL" id="EKX52324.1"/>
    </source>
</evidence>
<dbReference type="HOGENOM" id="CLU_2377246_0_0_1"/>
<feature type="compositionally biased region" description="Polar residues" evidence="1">
    <location>
        <begin position="37"/>
        <end position="50"/>
    </location>
</feature>
<dbReference type="EMBL" id="JH992973">
    <property type="protein sequence ID" value="EKX52324.1"/>
    <property type="molecule type" value="Genomic_DNA"/>
</dbReference>
<dbReference type="Proteomes" id="UP000011087">
    <property type="component" value="Unassembled WGS sequence"/>
</dbReference>
<proteinExistence type="predicted"/>
<organism evidence="2">
    <name type="scientific">Guillardia theta (strain CCMP2712)</name>
    <name type="common">Cryptophyte</name>
    <dbReference type="NCBI Taxonomy" id="905079"/>
    <lineage>
        <taxon>Eukaryota</taxon>
        <taxon>Cryptophyceae</taxon>
        <taxon>Pyrenomonadales</taxon>
        <taxon>Geminigeraceae</taxon>
        <taxon>Guillardia</taxon>
    </lineage>
</organism>
<gene>
    <name evidence="2" type="ORF">GUITHDRAFT_102224</name>
</gene>
<reference evidence="2 4" key="1">
    <citation type="journal article" date="2012" name="Nature">
        <title>Algal genomes reveal evolutionary mosaicism and the fate of nucleomorphs.</title>
        <authorList>
            <consortium name="DOE Joint Genome Institute"/>
            <person name="Curtis B.A."/>
            <person name="Tanifuji G."/>
            <person name="Burki F."/>
            <person name="Gruber A."/>
            <person name="Irimia M."/>
            <person name="Maruyama S."/>
            <person name="Arias M.C."/>
            <person name="Ball S.G."/>
            <person name="Gile G.H."/>
            <person name="Hirakawa Y."/>
            <person name="Hopkins J.F."/>
            <person name="Kuo A."/>
            <person name="Rensing S.A."/>
            <person name="Schmutz J."/>
            <person name="Symeonidi A."/>
            <person name="Elias M."/>
            <person name="Eveleigh R.J."/>
            <person name="Herman E.K."/>
            <person name="Klute M.J."/>
            <person name="Nakayama T."/>
            <person name="Obornik M."/>
            <person name="Reyes-Prieto A."/>
            <person name="Armbrust E.V."/>
            <person name="Aves S.J."/>
            <person name="Beiko R.G."/>
            <person name="Coutinho P."/>
            <person name="Dacks J.B."/>
            <person name="Durnford D.G."/>
            <person name="Fast N.M."/>
            <person name="Green B.R."/>
            <person name="Grisdale C.J."/>
            <person name="Hempel F."/>
            <person name="Henrissat B."/>
            <person name="Hoppner M.P."/>
            <person name="Ishida K."/>
            <person name="Kim E."/>
            <person name="Koreny L."/>
            <person name="Kroth P.G."/>
            <person name="Liu Y."/>
            <person name="Malik S.B."/>
            <person name="Maier U.G."/>
            <person name="McRose D."/>
            <person name="Mock T."/>
            <person name="Neilson J.A."/>
            <person name="Onodera N.T."/>
            <person name="Poole A.M."/>
            <person name="Pritham E.J."/>
            <person name="Richards T.A."/>
            <person name="Rocap G."/>
            <person name="Roy S.W."/>
            <person name="Sarai C."/>
            <person name="Schaack S."/>
            <person name="Shirato S."/>
            <person name="Slamovits C.H."/>
            <person name="Spencer D.F."/>
            <person name="Suzuki S."/>
            <person name="Worden A.Z."/>
            <person name="Zauner S."/>
            <person name="Barry K."/>
            <person name="Bell C."/>
            <person name="Bharti A.K."/>
            <person name="Crow J.A."/>
            <person name="Grimwood J."/>
            <person name="Kramer R."/>
            <person name="Lindquist E."/>
            <person name="Lucas S."/>
            <person name="Salamov A."/>
            <person name="McFadden G.I."/>
            <person name="Lane C.E."/>
            <person name="Keeling P.J."/>
            <person name="Gray M.W."/>
            <person name="Grigoriev I.V."/>
            <person name="Archibald J.M."/>
        </authorList>
    </citation>
    <scope>NUCLEOTIDE SEQUENCE</scope>
    <source>
        <strain evidence="2 4">CCMP2712</strain>
    </source>
</reference>
<name>L1JVJ8_GUITC</name>
<dbReference type="AlphaFoldDB" id="L1JVJ8"/>
<dbReference type="EnsemblProtists" id="EKX52324">
    <property type="protein sequence ID" value="EKX52324"/>
    <property type="gene ID" value="GUITHDRAFT_102224"/>
</dbReference>
<dbReference type="PaxDb" id="55529-EKX52324"/>
<keyword evidence="4" id="KW-1185">Reference proteome</keyword>
<evidence type="ECO:0000256" key="1">
    <source>
        <dbReference type="SAM" id="MobiDB-lite"/>
    </source>
</evidence>
<dbReference type="KEGG" id="gtt:GUITHDRAFT_102224"/>
<feature type="region of interest" description="Disordered" evidence="1">
    <location>
        <begin position="37"/>
        <end position="57"/>
    </location>
</feature>
<accession>L1JVJ8</accession>
<reference evidence="3" key="3">
    <citation type="submission" date="2015-06" db="UniProtKB">
        <authorList>
            <consortium name="EnsemblProtists"/>
        </authorList>
    </citation>
    <scope>IDENTIFICATION</scope>
</reference>
<reference evidence="4" key="2">
    <citation type="submission" date="2012-11" db="EMBL/GenBank/DDBJ databases">
        <authorList>
            <person name="Kuo A."/>
            <person name="Curtis B.A."/>
            <person name="Tanifuji G."/>
            <person name="Burki F."/>
            <person name="Gruber A."/>
            <person name="Irimia M."/>
            <person name="Maruyama S."/>
            <person name="Arias M.C."/>
            <person name="Ball S.G."/>
            <person name="Gile G.H."/>
            <person name="Hirakawa Y."/>
            <person name="Hopkins J.F."/>
            <person name="Rensing S.A."/>
            <person name="Schmutz J."/>
            <person name="Symeonidi A."/>
            <person name="Elias M."/>
            <person name="Eveleigh R.J."/>
            <person name="Herman E.K."/>
            <person name="Klute M.J."/>
            <person name="Nakayama T."/>
            <person name="Obornik M."/>
            <person name="Reyes-Prieto A."/>
            <person name="Armbrust E.V."/>
            <person name="Aves S.J."/>
            <person name="Beiko R.G."/>
            <person name="Coutinho P."/>
            <person name="Dacks J.B."/>
            <person name="Durnford D.G."/>
            <person name="Fast N.M."/>
            <person name="Green B.R."/>
            <person name="Grisdale C."/>
            <person name="Hempe F."/>
            <person name="Henrissat B."/>
            <person name="Hoppner M.P."/>
            <person name="Ishida K.-I."/>
            <person name="Kim E."/>
            <person name="Koreny L."/>
            <person name="Kroth P.G."/>
            <person name="Liu Y."/>
            <person name="Malik S.-B."/>
            <person name="Maier U.G."/>
            <person name="McRose D."/>
            <person name="Mock T."/>
            <person name="Neilson J.A."/>
            <person name="Onodera N.T."/>
            <person name="Poole A.M."/>
            <person name="Pritham E.J."/>
            <person name="Richards T.A."/>
            <person name="Rocap G."/>
            <person name="Roy S.W."/>
            <person name="Sarai C."/>
            <person name="Schaack S."/>
            <person name="Shirato S."/>
            <person name="Slamovits C.H."/>
            <person name="Spencer D.F."/>
            <person name="Suzuki S."/>
            <person name="Worden A.Z."/>
            <person name="Zauner S."/>
            <person name="Barry K."/>
            <person name="Bell C."/>
            <person name="Bharti A.K."/>
            <person name="Crow J.A."/>
            <person name="Grimwood J."/>
            <person name="Kramer R."/>
            <person name="Lindquist E."/>
            <person name="Lucas S."/>
            <person name="Salamov A."/>
            <person name="McFadden G.I."/>
            <person name="Lane C.E."/>
            <person name="Keeling P.J."/>
            <person name="Gray M.W."/>
            <person name="Grigoriev I.V."/>
            <person name="Archibald J.M."/>
        </authorList>
    </citation>
    <scope>NUCLEOTIDE SEQUENCE</scope>
    <source>
        <strain evidence="4">CCMP2712</strain>
    </source>
</reference>
<dbReference type="RefSeq" id="XP_005839304.1">
    <property type="nucleotide sequence ID" value="XM_005839247.1"/>
</dbReference>
<dbReference type="GeneID" id="17308912"/>
<evidence type="ECO:0000313" key="3">
    <source>
        <dbReference type="EnsemblProtists" id="EKX52324"/>
    </source>
</evidence>